<dbReference type="InterPro" id="IPR021146">
    <property type="entry name" value="Phage_gp6-like_head-tail"/>
</dbReference>
<dbReference type="NCBIfam" id="TIGR01560">
    <property type="entry name" value="put_DNA_pack"/>
    <property type="match status" value="2"/>
</dbReference>
<dbReference type="Gene3D" id="1.10.3230.30">
    <property type="entry name" value="Phage gp6-like head-tail connector protein"/>
    <property type="match status" value="1"/>
</dbReference>
<dbReference type="Pfam" id="PF05135">
    <property type="entry name" value="Phage_connect_1"/>
    <property type="match status" value="1"/>
</dbReference>
<sequence>MVLMPIGTPAVPPVTLADAKAHLRVTHEGEDTLIAELVDAAARFIADDTGLALIDQTWRLSLSEAPAAPVSLPRHPVAAIVAVTVYDPDGDPNVLEGSAYRLDTMRRPATLTFEPGSLSASMTGVEIDFRAGFGPAGPAVPDTLRRAILTLVAHWYEFRGSYGPSEQPVSVPMAYSRLVRAWRRIGI</sequence>
<evidence type="ECO:0000313" key="1">
    <source>
        <dbReference type="EMBL" id="RKF06687.1"/>
    </source>
</evidence>
<dbReference type="CDD" id="cd08054">
    <property type="entry name" value="gp6"/>
    <property type="match status" value="1"/>
</dbReference>
<gene>
    <name evidence="1" type="ORF">DEM25_010585</name>
</gene>
<dbReference type="Proteomes" id="UP000246132">
    <property type="component" value="Unassembled WGS sequence"/>
</dbReference>
<dbReference type="InterPro" id="IPR011738">
    <property type="entry name" value="Phage_CHP"/>
</dbReference>
<proteinExistence type="predicted"/>
<dbReference type="NCBIfam" id="TIGR02215">
    <property type="entry name" value="phage_chp_gp8"/>
    <property type="match status" value="1"/>
</dbReference>
<reference evidence="1 2" key="1">
    <citation type="journal article" date="2018" name="Int. J. Syst. Bacteriol.">
        <title>Oceaniradius stylonemae gen. nov., sp. nov., isolated from a red alga, Stylonema cornu-cervi.</title>
        <authorList>
            <person name="Jeong S."/>
        </authorList>
    </citation>
    <scope>NUCLEOTIDE SEQUENCE [LARGE SCALE GENOMIC DNA]</scope>
    <source>
        <strain evidence="1 2">StC1</strain>
    </source>
</reference>
<dbReference type="EMBL" id="QFWV02000006">
    <property type="protein sequence ID" value="RKF06687.1"/>
    <property type="molecule type" value="Genomic_DNA"/>
</dbReference>
<evidence type="ECO:0000313" key="2">
    <source>
        <dbReference type="Proteomes" id="UP000246132"/>
    </source>
</evidence>
<dbReference type="AlphaFoldDB" id="A0A3A8A8P6"/>
<comment type="caution">
    <text evidence="1">The sequence shown here is derived from an EMBL/GenBank/DDBJ whole genome shotgun (WGS) entry which is preliminary data.</text>
</comment>
<evidence type="ECO:0008006" key="3">
    <source>
        <dbReference type="Google" id="ProtNLM"/>
    </source>
</evidence>
<accession>A0A3A8A8P6</accession>
<keyword evidence="2" id="KW-1185">Reference proteome</keyword>
<name>A0A3A8A8P6_9HYPH</name>
<protein>
    <recommendedName>
        <fullName evidence="3">Phage gp6-like head-tail connector protein</fullName>
    </recommendedName>
</protein>
<organism evidence="1 2">
    <name type="scientific">Oceaniradius stylonematis</name>
    <dbReference type="NCBI Taxonomy" id="2184161"/>
    <lineage>
        <taxon>Bacteria</taxon>
        <taxon>Pseudomonadati</taxon>
        <taxon>Pseudomonadota</taxon>
        <taxon>Alphaproteobacteria</taxon>
        <taxon>Hyphomicrobiales</taxon>
        <taxon>Ahrensiaceae</taxon>
        <taxon>Oceaniradius</taxon>
    </lineage>
</organism>
<dbReference type="RefSeq" id="WP_109767298.1">
    <property type="nucleotide sequence ID" value="NZ_QFWV02000006.1"/>
</dbReference>
<dbReference type="InterPro" id="IPR006450">
    <property type="entry name" value="Phage_HK97_gp6-like"/>
</dbReference>
<dbReference type="OrthoDB" id="7597216at2"/>